<dbReference type="Gene3D" id="2.60.120.330">
    <property type="entry name" value="B-lactam Antibiotic, Isopenicillin N Synthase, Chain"/>
    <property type="match status" value="1"/>
</dbReference>
<protein>
    <recommendedName>
        <fullName evidence="3">Fe2OG dioxygenase domain-containing protein</fullName>
    </recommendedName>
</protein>
<accession>A0AAN8I430</accession>
<evidence type="ECO:0000256" key="2">
    <source>
        <dbReference type="RuleBase" id="RU003682"/>
    </source>
</evidence>
<organism evidence="4 5">
    <name type="scientific">Knufia fluminis</name>
    <dbReference type="NCBI Taxonomy" id="191047"/>
    <lineage>
        <taxon>Eukaryota</taxon>
        <taxon>Fungi</taxon>
        <taxon>Dikarya</taxon>
        <taxon>Ascomycota</taxon>
        <taxon>Pezizomycotina</taxon>
        <taxon>Eurotiomycetes</taxon>
        <taxon>Chaetothyriomycetidae</taxon>
        <taxon>Chaetothyriales</taxon>
        <taxon>Trichomeriaceae</taxon>
        <taxon>Knufia</taxon>
    </lineage>
</organism>
<evidence type="ECO:0000313" key="4">
    <source>
        <dbReference type="EMBL" id="KAK5948981.1"/>
    </source>
</evidence>
<dbReference type="Proteomes" id="UP001316803">
    <property type="component" value="Unassembled WGS sequence"/>
</dbReference>
<name>A0AAN8I430_9EURO</name>
<dbReference type="InterPro" id="IPR050231">
    <property type="entry name" value="Iron_ascorbate_oxido_reductase"/>
</dbReference>
<comment type="caution">
    <text evidence="4">The sequence shown here is derived from an EMBL/GenBank/DDBJ whole genome shotgun (WGS) entry which is preliminary data.</text>
</comment>
<dbReference type="GO" id="GO:0016491">
    <property type="term" value="F:oxidoreductase activity"/>
    <property type="evidence" value="ECO:0007669"/>
    <property type="project" value="UniProtKB-KW"/>
</dbReference>
<dbReference type="InterPro" id="IPR027443">
    <property type="entry name" value="IPNS-like_sf"/>
</dbReference>
<evidence type="ECO:0000256" key="1">
    <source>
        <dbReference type="ARBA" id="ARBA00008056"/>
    </source>
</evidence>
<dbReference type="SUPFAM" id="SSF51197">
    <property type="entry name" value="Clavaminate synthase-like"/>
    <property type="match status" value="1"/>
</dbReference>
<feature type="domain" description="Fe2OG dioxygenase" evidence="3">
    <location>
        <begin position="186"/>
        <end position="290"/>
    </location>
</feature>
<reference evidence="4 5" key="1">
    <citation type="submission" date="2022-12" db="EMBL/GenBank/DDBJ databases">
        <title>Genomic features and morphological characterization of a novel Knufia sp. strain isolated from spacecraft assembly facility.</title>
        <authorList>
            <person name="Teixeira M."/>
            <person name="Chander A.M."/>
            <person name="Stajich J.E."/>
            <person name="Venkateswaran K."/>
        </authorList>
    </citation>
    <scope>NUCLEOTIDE SEQUENCE [LARGE SCALE GENOMIC DNA]</scope>
    <source>
        <strain evidence="4 5">FJI-L2-BK-P2</strain>
    </source>
</reference>
<dbReference type="GO" id="GO:0046872">
    <property type="term" value="F:metal ion binding"/>
    <property type="evidence" value="ECO:0007669"/>
    <property type="project" value="UniProtKB-KW"/>
</dbReference>
<keyword evidence="2" id="KW-0479">Metal-binding</keyword>
<dbReference type="EMBL" id="JAKLMC020000041">
    <property type="protein sequence ID" value="KAK5948981.1"/>
    <property type="molecule type" value="Genomic_DNA"/>
</dbReference>
<keyword evidence="5" id="KW-1185">Reference proteome</keyword>
<dbReference type="PANTHER" id="PTHR47990">
    <property type="entry name" value="2-OXOGLUTARATE (2OG) AND FE(II)-DEPENDENT OXYGENASE SUPERFAMILY PROTEIN-RELATED"/>
    <property type="match status" value="1"/>
</dbReference>
<keyword evidence="2" id="KW-0560">Oxidoreductase</keyword>
<dbReference type="InterPro" id="IPR005123">
    <property type="entry name" value="Oxoglu/Fe-dep_dioxygenase_dom"/>
</dbReference>
<gene>
    <name evidence="4" type="ORF">OHC33_010067</name>
</gene>
<evidence type="ECO:0000259" key="3">
    <source>
        <dbReference type="PROSITE" id="PS51471"/>
    </source>
</evidence>
<dbReference type="Pfam" id="PF14226">
    <property type="entry name" value="DIOX_N"/>
    <property type="match status" value="1"/>
</dbReference>
<proteinExistence type="inferred from homology"/>
<comment type="similarity">
    <text evidence="1 2">Belongs to the iron/ascorbate-dependent oxidoreductase family.</text>
</comment>
<evidence type="ECO:0000313" key="5">
    <source>
        <dbReference type="Proteomes" id="UP001316803"/>
    </source>
</evidence>
<dbReference type="InterPro" id="IPR026992">
    <property type="entry name" value="DIOX_N"/>
</dbReference>
<dbReference type="GO" id="GO:0044283">
    <property type="term" value="P:small molecule biosynthetic process"/>
    <property type="evidence" value="ECO:0007669"/>
    <property type="project" value="UniProtKB-ARBA"/>
</dbReference>
<dbReference type="AlphaFoldDB" id="A0AAN8I430"/>
<dbReference type="PROSITE" id="PS51471">
    <property type="entry name" value="FE2OG_OXY"/>
    <property type="match status" value="1"/>
</dbReference>
<dbReference type="InterPro" id="IPR044861">
    <property type="entry name" value="IPNS-like_FE2OG_OXY"/>
</dbReference>
<sequence length="345" mass="37892">MGSIEETVDVIPTIDLTPWLNDDDSSAAARIAVVKELHDACVTYGFFQLVGHGIPLQLQKKVLSCAANFFDLPLEEKMNVSIKKCMGRANRGYEVLQGQTLQTGALPDLKEGFFIGAEEPSDSPRAGRFLTGPNQWPESIATADFEDPLQAYRAGMVELAQLVLNLLALALPSPAPSSVFDDFMTQPSGNLRLLHYPPKPSPDPEQLGCGAHTDFGGITFVLQQPETKGLEVFYPPKGTWIPVEAKENAFVANVGDLLHLWTGKYYRSAVHRVTDVGDKHRYSAPFFYNGNMDLRFFPLDGSPSMTVEEHILGKLNASRAEQTLEKAKNIDVHRQHVNLVATAAG</sequence>
<keyword evidence="2" id="KW-0408">Iron</keyword>
<dbReference type="Pfam" id="PF03171">
    <property type="entry name" value="2OG-FeII_Oxy"/>
    <property type="match status" value="1"/>
</dbReference>